<sequence length="39" mass="4219">VFEDLTDITGINSLTEQVSSPGNRGGVIREDLEDAMLIL</sequence>
<organism evidence="1">
    <name type="scientific">marine metagenome</name>
    <dbReference type="NCBI Taxonomy" id="408172"/>
    <lineage>
        <taxon>unclassified sequences</taxon>
        <taxon>metagenomes</taxon>
        <taxon>ecological metagenomes</taxon>
    </lineage>
</organism>
<dbReference type="AlphaFoldDB" id="A0A383DNJ8"/>
<gene>
    <name evidence="1" type="ORF">METZ01_LOCUS498926</name>
</gene>
<name>A0A383DNJ8_9ZZZZ</name>
<dbReference type="EMBL" id="UINC01218866">
    <property type="protein sequence ID" value="SVE46072.1"/>
    <property type="molecule type" value="Genomic_DNA"/>
</dbReference>
<feature type="non-terminal residue" evidence="1">
    <location>
        <position position="39"/>
    </location>
</feature>
<protein>
    <submittedName>
        <fullName evidence="1">Uncharacterized protein</fullName>
    </submittedName>
</protein>
<reference evidence="1" key="1">
    <citation type="submission" date="2018-05" db="EMBL/GenBank/DDBJ databases">
        <authorList>
            <person name="Lanie J.A."/>
            <person name="Ng W.-L."/>
            <person name="Kazmierczak K.M."/>
            <person name="Andrzejewski T.M."/>
            <person name="Davidsen T.M."/>
            <person name="Wayne K.J."/>
            <person name="Tettelin H."/>
            <person name="Glass J.I."/>
            <person name="Rusch D."/>
            <person name="Podicherti R."/>
            <person name="Tsui H.-C.T."/>
            <person name="Winkler M.E."/>
        </authorList>
    </citation>
    <scope>NUCLEOTIDE SEQUENCE</scope>
</reference>
<accession>A0A383DNJ8</accession>
<proteinExistence type="predicted"/>
<feature type="non-terminal residue" evidence="1">
    <location>
        <position position="1"/>
    </location>
</feature>
<evidence type="ECO:0000313" key="1">
    <source>
        <dbReference type="EMBL" id="SVE46072.1"/>
    </source>
</evidence>